<feature type="domain" description="Polymerase/histidinol phosphatase N-terminal" evidence="1">
    <location>
        <begin position="176"/>
        <end position="240"/>
    </location>
</feature>
<dbReference type="EMBL" id="LWCS01000013">
    <property type="protein sequence ID" value="OAN40306.1"/>
    <property type="molecule type" value="Genomic_DNA"/>
</dbReference>
<dbReference type="PANTHER" id="PTHR42924:SF3">
    <property type="entry name" value="POLYMERASE_HISTIDINOL PHOSPHATASE N-TERMINAL DOMAIN-CONTAINING PROTEIN"/>
    <property type="match status" value="1"/>
</dbReference>
<evidence type="ECO:0000313" key="2">
    <source>
        <dbReference type="EMBL" id="OAN40306.1"/>
    </source>
</evidence>
<gene>
    <name evidence="2" type="ORF">A4X20_14375</name>
</gene>
<accession>A0A178LZC2</accession>
<evidence type="ECO:0000313" key="3">
    <source>
        <dbReference type="Proteomes" id="UP000078396"/>
    </source>
</evidence>
<organism evidence="2 3">
    <name type="scientific">Mycolicibacterium iranicum</name>
    <name type="common">Mycobacterium iranicum</name>
    <dbReference type="NCBI Taxonomy" id="912594"/>
    <lineage>
        <taxon>Bacteria</taxon>
        <taxon>Bacillati</taxon>
        <taxon>Actinomycetota</taxon>
        <taxon>Actinomycetes</taxon>
        <taxon>Mycobacteriales</taxon>
        <taxon>Mycobacteriaceae</taxon>
        <taxon>Mycolicibacterium</taxon>
    </lineage>
</organism>
<dbReference type="CDD" id="cd07432">
    <property type="entry name" value="PHP_HisPPase"/>
    <property type="match status" value="1"/>
</dbReference>
<proteinExistence type="predicted"/>
<reference evidence="2 3" key="1">
    <citation type="submission" date="2016-04" db="EMBL/GenBank/DDBJ databases">
        <title>Draft Genome Sequences of Staphylococcus capitis Strain H36, S. capitis Strain H65, S. cohnii Strain H62, S. hominis Strain H69, Mycobacterium iranicum Strain H39, Plantibacter sp. Strain H53, Pseudomonas oryzihabitans Strain H72, and Microbacterium sp. Strain H83, isolated from residential settings.</title>
        <authorList>
            <person name="Lymperopoulou D."/>
            <person name="Adams R.I."/>
            <person name="Lindow S."/>
            <person name="Coil D.A."/>
            <person name="Jospin G."/>
            <person name="Eisen J.A."/>
        </authorList>
    </citation>
    <scope>NUCLEOTIDE SEQUENCE [LARGE SCALE GENOMIC DNA]</scope>
    <source>
        <strain evidence="2 3">H39</strain>
    </source>
</reference>
<dbReference type="Gene3D" id="3.20.20.140">
    <property type="entry name" value="Metal-dependent hydrolases"/>
    <property type="match status" value="1"/>
</dbReference>
<dbReference type="GO" id="GO:0004534">
    <property type="term" value="F:5'-3' RNA exonuclease activity"/>
    <property type="evidence" value="ECO:0007669"/>
    <property type="project" value="TreeGrafter"/>
</dbReference>
<name>A0A178LZC2_MYCIR</name>
<dbReference type="InterPro" id="IPR003141">
    <property type="entry name" value="Pol/His_phosphatase_N"/>
</dbReference>
<dbReference type="Proteomes" id="UP000078396">
    <property type="component" value="Unassembled WGS sequence"/>
</dbReference>
<dbReference type="InterPro" id="IPR052018">
    <property type="entry name" value="PHP_domain"/>
</dbReference>
<dbReference type="NCBIfam" id="NF038032">
    <property type="entry name" value="CehA_McbA_metalo"/>
    <property type="match status" value="1"/>
</dbReference>
<dbReference type="InterPro" id="IPR016195">
    <property type="entry name" value="Pol/histidinol_Pase-like"/>
</dbReference>
<dbReference type="PANTHER" id="PTHR42924">
    <property type="entry name" value="EXONUCLEASE"/>
    <property type="match status" value="1"/>
</dbReference>
<dbReference type="AlphaFoldDB" id="A0A178LZC2"/>
<dbReference type="SMART" id="SM00481">
    <property type="entry name" value="POLIIIAc"/>
    <property type="match status" value="1"/>
</dbReference>
<dbReference type="SUPFAM" id="SSF89550">
    <property type="entry name" value="PHP domain-like"/>
    <property type="match status" value="1"/>
</dbReference>
<dbReference type="GO" id="GO:0035312">
    <property type="term" value="F:5'-3' DNA exonuclease activity"/>
    <property type="evidence" value="ECO:0007669"/>
    <property type="project" value="TreeGrafter"/>
</dbReference>
<evidence type="ECO:0000259" key="1">
    <source>
        <dbReference type="SMART" id="SM00481"/>
    </source>
</evidence>
<comment type="caution">
    <text evidence="2">The sequence shown here is derived from an EMBL/GenBank/DDBJ whole genome shotgun (WGS) entry which is preliminary data.</text>
</comment>
<sequence length="484" mass="52002">MTTSLPPRRADSAPSSARGALNDSDVVLEFSGRFRFGIDQWAYVPFTVPPEVARIVVTTGHQALSVLGVARNVLDLGIFGPEGYDVGNAAGFRGWSGGARSGYALSAGSATPGYLPGPLTPGTWTLAFGPVVLNPLGMDWWARVVLEFGRPEAEPPPRPRFAAGTSRRRGAAWYRGDLHTHTVHSDGHYQPHELSAVADDAGLDFVVSTEHNTNSANLSRAGFPRGGPEIVPGEEVTTRHGHWLAVGLPPDCWVDWRYAPRDGVFTRFAAQVRVQGGLVVAAHPAVPLPGAAWEFGYGDVDAIEVWNGLWNLDDELALRIWHRLLVRGRRITAVGGSDSHGAHQRVGRPQTVVFAENLTTADLIAGLRNGHCYLTETDSVTIRFTAAAGDATVVGPGGTLTVGPETAVKVMAEVRGAPNAVIDLITARGRVARAPVGESGTAIVRWTTLGADARFARLEVRRRQRQRRESMVALSNPIWISEAR</sequence>
<protein>
    <recommendedName>
        <fullName evidence="1">Polymerase/histidinol phosphatase N-terminal domain-containing protein</fullName>
    </recommendedName>
</protein>